<reference evidence="1" key="1">
    <citation type="submission" date="2022-10" db="EMBL/GenBank/DDBJ databases">
        <title>Culturing micro-colonial fungi from biological soil crusts in the Mojave desert and describing Neophaeococcomyces mojavensis, and introducing the new genera and species Taxawa tesnikishii.</title>
        <authorList>
            <person name="Kurbessoian T."/>
            <person name="Stajich J.E."/>
        </authorList>
    </citation>
    <scope>NUCLEOTIDE SEQUENCE</scope>
    <source>
        <strain evidence="1">JES_112</strain>
    </source>
</reference>
<gene>
    <name evidence="1" type="ORF">H2198_004764</name>
</gene>
<name>A0ACC3A7Q7_9EURO</name>
<protein>
    <submittedName>
        <fullName evidence="1">Uncharacterized protein</fullName>
    </submittedName>
</protein>
<dbReference type="Proteomes" id="UP001172386">
    <property type="component" value="Unassembled WGS sequence"/>
</dbReference>
<dbReference type="EMBL" id="JAPDRQ010000073">
    <property type="protein sequence ID" value="KAJ9656760.1"/>
    <property type="molecule type" value="Genomic_DNA"/>
</dbReference>
<comment type="caution">
    <text evidence="1">The sequence shown here is derived from an EMBL/GenBank/DDBJ whole genome shotgun (WGS) entry which is preliminary data.</text>
</comment>
<accession>A0ACC3A7Q7</accession>
<organism evidence="1 2">
    <name type="scientific">Neophaeococcomyces mojaviensis</name>
    <dbReference type="NCBI Taxonomy" id="3383035"/>
    <lineage>
        <taxon>Eukaryota</taxon>
        <taxon>Fungi</taxon>
        <taxon>Dikarya</taxon>
        <taxon>Ascomycota</taxon>
        <taxon>Pezizomycotina</taxon>
        <taxon>Eurotiomycetes</taxon>
        <taxon>Chaetothyriomycetidae</taxon>
        <taxon>Chaetothyriales</taxon>
        <taxon>Chaetothyriales incertae sedis</taxon>
        <taxon>Neophaeococcomyces</taxon>
    </lineage>
</organism>
<proteinExistence type="predicted"/>
<evidence type="ECO:0000313" key="2">
    <source>
        <dbReference type="Proteomes" id="UP001172386"/>
    </source>
</evidence>
<keyword evidence="2" id="KW-1185">Reference proteome</keyword>
<sequence length="332" mass="37021">MSRPNIILGGASFGLDERSMFNTPEKAQAALDVYRSYGHRIIDTARLYPSDKPGTSEEILGQTDLSGFTIDTKAWSQPGKHTPAELQKSINESLAALRLPKVHMLYLHWPDTETPLTEVMKGIDAIHKQGKFDQFGISNFTLEQIKQMLSICEEHNYIKPKVYQGQYNILARHVEAELIPLLHENDIAFYAWSPAAGGVLNKKASTRLNSEDALGNVSRSWYGKPRTLEAIDKVIEVAEKHGLTGHSVTLNWVLHHSALNGEAGDGMVFGARTIEQLRNTCDAIDAGPLPDEVVKLLDQIWEEAKEYAPPYNPFAKEDAALSNFLKDRQEGK</sequence>
<evidence type="ECO:0000313" key="1">
    <source>
        <dbReference type="EMBL" id="KAJ9656760.1"/>
    </source>
</evidence>